<dbReference type="EnsemblPlants" id="OPUNC01G16050.2">
    <property type="protein sequence ID" value="OPUNC01G16050.2"/>
    <property type="gene ID" value="OPUNC01G16050"/>
</dbReference>
<dbReference type="Gramene" id="OPUNC01G16050.2">
    <property type="protein sequence ID" value="OPUNC01G16050.2"/>
    <property type="gene ID" value="OPUNC01G16050"/>
</dbReference>
<feature type="compositionally biased region" description="Basic residues" evidence="1">
    <location>
        <begin position="10"/>
        <end position="19"/>
    </location>
</feature>
<feature type="region of interest" description="Disordered" evidence="1">
    <location>
        <begin position="70"/>
        <end position="127"/>
    </location>
</feature>
<evidence type="ECO:0000313" key="3">
    <source>
        <dbReference type="Proteomes" id="UP000026962"/>
    </source>
</evidence>
<sequence length="145" mass="15665">MPRKIERAHRFQLKRKVKKGSPAAVSPLAGRRDAARIPSGPEAPQVISPCVLLVLRTDGVLDVPSLCGVSGGWGSRRRTPTSGSRWARACSAPTRSSAPPGSGTRPRRSAGGRSSRAPRKKEKWPTFTSAGCFHIQVMKRQLRSS</sequence>
<accession>A0A0E0JIS8</accession>
<feature type="compositionally biased region" description="Basic residues" evidence="1">
    <location>
        <begin position="105"/>
        <end position="122"/>
    </location>
</feature>
<feature type="region of interest" description="Disordered" evidence="1">
    <location>
        <begin position="1"/>
        <end position="44"/>
    </location>
</feature>
<keyword evidence="3" id="KW-1185">Reference proteome</keyword>
<reference evidence="2" key="2">
    <citation type="submission" date="2018-05" db="EMBL/GenBank/DDBJ databases">
        <title>OpunRS2 (Oryza punctata Reference Sequence Version 2).</title>
        <authorList>
            <person name="Zhang J."/>
            <person name="Kudrna D."/>
            <person name="Lee S."/>
            <person name="Talag J."/>
            <person name="Welchert J."/>
            <person name="Wing R.A."/>
        </authorList>
    </citation>
    <scope>NUCLEOTIDE SEQUENCE [LARGE SCALE GENOMIC DNA]</scope>
</reference>
<organism evidence="2">
    <name type="scientific">Oryza punctata</name>
    <name type="common">Red rice</name>
    <dbReference type="NCBI Taxonomy" id="4537"/>
    <lineage>
        <taxon>Eukaryota</taxon>
        <taxon>Viridiplantae</taxon>
        <taxon>Streptophyta</taxon>
        <taxon>Embryophyta</taxon>
        <taxon>Tracheophyta</taxon>
        <taxon>Spermatophyta</taxon>
        <taxon>Magnoliopsida</taxon>
        <taxon>Liliopsida</taxon>
        <taxon>Poales</taxon>
        <taxon>Poaceae</taxon>
        <taxon>BOP clade</taxon>
        <taxon>Oryzoideae</taxon>
        <taxon>Oryzeae</taxon>
        <taxon>Oryzinae</taxon>
        <taxon>Oryza</taxon>
    </lineage>
</organism>
<evidence type="ECO:0000313" key="2">
    <source>
        <dbReference type="EnsemblPlants" id="OPUNC01G16050.2"/>
    </source>
</evidence>
<evidence type="ECO:0000256" key="1">
    <source>
        <dbReference type="SAM" id="MobiDB-lite"/>
    </source>
</evidence>
<protein>
    <submittedName>
        <fullName evidence="2">Uncharacterized protein</fullName>
    </submittedName>
</protein>
<name>A0A0E0JIS8_ORYPU</name>
<dbReference type="AlphaFoldDB" id="A0A0E0JIS8"/>
<reference evidence="2" key="1">
    <citation type="submission" date="2015-04" db="UniProtKB">
        <authorList>
            <consortium name="EnsemblPlants"/>
        </authorList>
    </citation>
    <scope>IDENTIFICATION</scope>
</reference>
<dbReference type="HOGENOM" id="CLU_1790042_0_0_1"/>
<proteinExistence type="predicted"/>
<feature type="compositionally biased region" description="Low complexity" evidence="1">
    <location>
        <begin position="95"/>
        <end position="104"/>
    </location>
</feature>
<dbReference type="Proteomes" id="UP000026962">
    <property type="component" value="Chromosome 1"/>
</dbReference>